<proteinExistence type="predicted"/>
<keyword evidence="1" id="KW-0812">Transmembrane</keyword>
<feature type="transmembrane region" description="Helical" evidence="1">
    <location>
        <begin position="31"/>
        <end position="49"/>
    </location>
</feature>
<sequence length="144" mass="15689">MMQNLLSSPGHIVLKGTLITSGPSRNMRSMLFRWATAGVIAVMLAGCYVQQPLPRAPTYVPASWEPIMGLRTSEGEEVTFDEPGTIESGRVVYRIDGTRTSMVLGDINALFIGRKKLDKPKTVIFGTVLVGAFAWFFSSIGIGH</sequence>
<organism evidence="2">
    <name type="scientific">marine metagenome</name>
    <dbReference type="NCBI Taxonomy" id="408172"/>
    <lineage>
        <taxon>unclassified sequences</taxon>
        <taxon>metagenomes</taxon>
        <taxon>ecological metagenomes</taxon>
    </lineage>
</organism>
<gene>
    <name evidence="2" type="ORF">METZ01_LOCUS69284</name>
</gene>
<keyword evidence="1" id="KW-1133">Transmembrane helix</keyword>
<protein>
    <submittedName>
        <fullName evidence="2">Uncharacterized protein</fullName>
    </submittedName>
</protein>
<dbReference type="EMBL" id="UINC01004727">
    <property type="protein sequence ID" value="SVA16430.1"/>
    <property type="molecule type" value="Genomic_DNA"/>
</dbReference>
<feature type="transmembrane region" description="Helical" evidence="1">
    <location>
        <begin position="123"/>
        <end position="142"/>
    </location>
</feature>
<name>A0A381TK69_9ZZZZ</name>
<evidence type="ECO:0000256" key="1">
    <source>
        <dbReference type="SAM" id="Phobius"/>
    </source>
</evidence>
<keyword evidence="1" id="KW-0472">Membrane</keyword>
<evidence type="ECO:0000313" key="2">
    <source>
        <dbReference type="EMBL" id="SVA16430.1"/>
    </source>
</evidence>
<reference evidence="2" key="1">
    <citation type="submission" date="2018-05" db="EMBL/GenBank/DDBJ databases">
        <authorList>
            <person name="Lanie J.A."/>
            <person name="Ng W.-L."/>
            <person name="Kazmierczak K.M."/>
            <person name="Andrzejewski T.M."/>
            <person name="Davidsen T.M."/>
            <person name="Wayne K.J."/>
            <person name="Tettelin H."/>
            <person name="Glass J.I."/>
            <person name="Rusch D."/>
            <person name="Podicherti R."/>
            <person name="Tsui H.-C.T."/>
            <person name="Winkler M.E."/>
        </authorList>
    </citation>
    <scope>NUCLEOTIDE SEQUENCE</scope>
</reference>
<dbReference type="AlphaFoldDB" id="A0A381TK69"/>
<accession>A0A381TK69</accession>